<proteinExistence type="predicted"/>
<sequence>ARLHVKNKQIKYVCVYICCCYKADYNSNGYISSTFTSI</sequence>
<dbReference type="AlphaFoldDB" id="A0A7N9D1A0"/>
<protein>
    <submittedName>
        <fullName evidence="1">Uncharacterized protein</fullName>
    </submittedName>
</protein>
<reference evidence="1 2" key="1">
    <citation type="submission" date="2013-03" db="EMBL/GenBank/DDBJ databases">
        <authorList>
            <person name="Warren W."/>
            <person name="Wilson R.K."/>
        </authorList>
    </citation>
    <scope>NUCLEOTIDE SEQUENCE</scope>
</reference>
<accession>A0A7N9D1A0</accession>
<evidence type="ECO:0000313" key="2">
    <source>
        <dbReference type="Proteomes" id="UP000233100"/>
    </source>
</evidence>
<keyword evidence="2" id="KW-1185">Reference proteome</keyword>
<reference evidence="1" key="2">
    <citation type="submission" date="2025-08" db="UniProtKB">
        <authorList>
            <consortium name="Ensembl"/>
        </authorList>
    </citation>
    <scope>IDENTIFICATION</scope>
</reference>
<organism evidence="1 2">
    <name type="scientific">Macaca fascicularis</name>
    <name type="common">Crab-eating macaque</name>
    <name type="synonym">Cynomolgus monkey</name>
    <dbReference type="NCBI Taxonomy" id="9541"/>
    <lineage>
        <taxon>Eukaryota</taxon>
        <taxon>Metazoa</taxon>
        <taxon>Chordata</taxon>
        <taxon>Craniata</taxon>
        <taxon>Vertebrata</taxon>
        <taxon>Euteleostomi</taxon>
        <taxon>Mammalia</taxon>
        <taxon>Eutheria</taxon>
        <taxon>Euarchontoglires</taxon>
        <taxon>Primates</taxon>
        <taxon>Haplorrhini</taxon>
        <taxon>Catarrhini</taxon>
        <taxon>Cercopithecidae</taxon>
        <taxon>Cercopithecinae</taxon>
        <taxon>Macaca</taxon>
    </lineage>
</organism>
<dbReference type="Proteomes" id="UP000233100">
    <property type="component" value="Chromosome X"/>
</dbReference>
<dbReference type="Ensembl" id="ENSMFAT00000077406.1">
    <property type="protein sequence ID" value="ENSMFAP00000057093.1"/>
    <property type="gene ID" value="ENSMFAG00000055038.1"/>
</dbReference>
<evidence type="ECO:0000313" key="1">
    <source>
        <dbReference type="Ensembl" id="ENSMFAP00000057093.1"/>
    </source>
</evidence>
<name>A0A7N9D1A0_MACFA</name>
<reference evidence="1" key="3">
    <citation type="submission" date="2025-09" db="UniProtKB">
        <authorList>
            <consortium name="Ensembl"/>
        </authorList>
    </citation>
    <scope>IDENTIFICATION</scope>
</reference>